<accession>A0A5N5DIC0</accession>
<name>A0A5N5DIC0_9PEZI</name>
<dbReference type="OrthoDB" id="3014656at2759"/>
<dbReference type="EMBL" id="VCHE01000016">
    <property type="protein sequence ID" value="KAB2577619.1"/>
    <property type="molecule type" value="Genomic_DNA"/>
</dbReference>
<gene>
    <name evidence="1" type="ORF">DBV05_g3833</name>
</gene>
<dbReference type="Proteomes" id="UP000325902">
    <property type="component" value="Unassembled WGS sequence"/>
</dbReference>
<protein>
    <recommendedName>
        <fullName evidence="3">SnoaL-like domain-containing protein</fullName>
    </recommendedName>
</protein>
<dbReference type="AlphaFoldDB" id="A0A5N5DIC0"/>
<proteinExistence type="predicted"/>
<reference evidence="1 2" key="1">
    <citation type="journal article" date="2019" name="Sci. Rep.">
        <title>A multi-omics analysis of the grapevine pathogen Lasiodiplodia theobromae reveals that temperature affects the expression of virulence- and pathogenicity-related genes.</title>
        <authorList>
            <person name="Felix C."/>
            <person name="Meneses R."/>
            <person name="Goncalves M.F.M."/>
            <person name="Tilleman L."/>
            <person name="Duarte A.S."/>
            <person name="Jorrin-Novo J.V."/>
            <person name="Van de Peer Y."/>
            <person name="Deforce D."/>
            <person name="Van Nieuwerburgh F."/>
            <person name="Esteves A.C."/>
            <person name="Alves A."/>
        </authorList>
    </citation>
    <scope>NUCLEOTIDE SEQUENCE [LARGE SCALE GENOMIC DNA]</scope>
    <source>
        <strain evidence="1 2">LA-SOL3</strain>
    </source>
</reference>
<evidence type="ECO:0000313" key="2">
    <source>
        <dbReference type="Proteomes" id="UP000325902"/>
    </source>
</evidence>
<keyword evidence="2" id="KW-1185">Reference proteome</keyword>
<sequence length="209" mass="22074">MDESTTAPAASFTTTTTTTAPHTPIATAATAFLASYARAMHLADPSTSATKSTNIPLIAAALGAHYGAGCTAYTLSHRASLPSADAWVPGIATHLERFDRCGLGYDIFLARHRVEPVSEGSALCWATWRIRPRAGSETEGWEWENVYAYRRAPTGTVGGGGGGGGGEAGRKIGGEGADAWEKPEGWWEFIVSDNEISGLLARVPNFMEL</sequence>
<evidence type="ECO:0008006" key="3">
    <source>
        <dbReference type="Google" id="ProtNLM"/>
    </source>
</evidence>
<comment type="caution">
    <text evidence="1">The sequence shown here is derived from an EMBL/GenBank/DDBJ whole genome shotgun (WGS) entry which is preliminary data.</text>
</comment>
<organism evidence="1 2">
    <name type="scientific">Lasiodiplodia theobromae</name>
    <dbReference type="NCBI Taxonomy" id="45133"/>
    <lineage>
        <taxon>Eukaryota</taxon>
        <taxon>Fungi</taxon>
        <taxon>Dikarya</taxon>
        <taxon>Ascomycota</taxon>
        <taxon>Pezizomycotina</taxon>
        <taxon>Dothideomycetes</taxon>
        <taxon>Dothideomycetes incertae sedis</taxon>
        <taxon>Botryosphaeriales</taxon>
        <taxon>Botryosphaeriaceae</taxon>
        <taxon>Lasiodiplodia</taxon>
    </lineage>
</organism>
<evidence type="ECO:0000313" key="1">
    <source>
        <dbReference type="EMBL" id="KAB2577619.1"/>
    </source>
</evidence>